<comment type="catalytic activity">
    <reaction evidence="1">
        <text>a uridine in mRNA = a pseudouridine in mRNA</text>
        <dbReference type="Rhea" id="RHEA:56644"/>
        <dbReference type="Rhea" id="RHEA-COMP:14658"/>
        <dbReference type="Rhea" id="RHEA-COMP:14659"/>
        <dbReference type="ChEBI" id="CHEBI:65314"/>
        <dbReference type="ChEBI" id="CHEBI:65315"/>
    </reaction>
</comment>
<dbReference type="PANTHER" id="PTHR11142:SF4">
    <property type="entry name" value="PSEUDOURIDYLATE SYNTHASE 1 HOMOLOG"/>
    <property type="match status" value="1"/>
</dbReference>
<reference evidence="23" key="1">
    <citation type="submission" date="2012-12" db="EMBL/GenBank/DDBJ databases">
        <authorList>
            <person name="Hellsten U."/>
            <person name="Grimwood J."/>
            <person name="Chapman J.A."/>
            <person name="Shapiro H."/>
            <person name="Aerts A."/>
            <person name="Otillar R.P."/>
            <person name="Terry A.Y."/>
            <person name="Boore J.L."/>
            <person name="Simakov O."/>
            <person name="Marletaz F."/>
            <person name="Cho S.-J."/>
            <person name="Edsinger-Gonzales E."/>
            <person name="Havlak P."/>
            <person name="Kuo D.-H."/>
            <person name="Larsson T."/>
            <person name="Lv J."/>
            <person name="Arendt D."/>
            <person name="Savage R."/>
            <person name="Osoegawa K."/>
            <person name="de Jong P."/>
            <person name="Lindberg D.R."/>
            <person name="Seaver E.C."/>
            <person name="Weisblat D.A."/>
            <person name="Putnam N.H."/>
            <person name="Grigoriev I.V."/>
            <person name="Rokhsar D.S."/>
        </authorList>
    </citation>
    <scope>NUCLEOTIDE SEQUENCE</scope>
    <source>
        <strain evidence="23">I ESC-2004</strain>
    </source>
</reference>
<feature type="binding site" evidence="19">
    <location>
        <position position="116"/>
    </location>
    <ligand>
        <name>substrate</name>
    </ligand>
</feature>
<comment type="subcellular location">
    <subcellularLocation>
        <location evidence="2">Nucleus</location>
    </subcellularLocation>
</comment>
<reference evidence="21 23" key="2">
    <citation type="journal article" date="2013" name="Nature">
        <title>Insights into bilaterian evolution from three spiralian genomes.</title>
        <authorList>
            <person name="Simakov O."/>
            <person name="Marletaz F."/>
            <person name="Cho S.J."/>
            <person name="Edsinger-Gonzales E."/>
            <person name="Havlak P."/>
            <person name="Hellsten U."/>
            <person name="Kuo D.H."/>
            <person name="Larsson T."/>
            <person name="Lv J."/>
            <person name="Arendt D."/>
            <person name="Savage R."/>
            <person name="Osoegawa K."/>
            <person name="de Jong P."/>
            <person name="Grimwood J."/>
            <person name="Chapman J.A."/>
            <person name="Shapiro H."/>
            <person name="Aerts A."/>
            <person name="Otillar R.P."/>
            <person name="Terry A.Y."/>
            <person name="Boore J.L."/>
            <person name="Grigoriev I.V."/>
            <person name="Lindberg D.R."/>
            <person name="Seaver E.C."/>
            <person name="Weisblat D.A."/>
            <person name="Putnam N.H."/>
            <person name="Rokhsar D.S."/>
        </authorList>
    </citation>
    <scope>NUCLEOTIDE SEQUENCE</scope>
    <source>
        <strain evidence="21 23">I ESC-2004</strain>
    </source>
</reference>
<dbReference type="GO" id="GO:1990481">
    <property type="term" value="P:mRNA pseudouridine synthesis"/>
    <property type="evidence" value="ECO:0007669"/>
    <property type="project" value="TreeGrafter"/>
</dbReference>
<evidence type="ECO:0000256" key="3">
    <source>
        <dbReference type="ARBA" id="ARBA00009375"/>
    </source>
</evidence>
<evidence type="ECO:0000256" key="1">
    <source>
        <dbReference type="ARBA" id="ARBA00001166"/>
    </source>
</evidence>
<evidence type="ECO:0000313" key="23">
    <source>
        <dbReference type="Proteomes" id="UP000014760"/>
    </source>
</evidence>
<dbReference type="HOGENOM" id="CLU_021971_3_0_1"/>
<feature type="domain" description="Pseudouridine synthase I TruA alpha/beta" evidence="20">
    <location>
        <begin position="141"/>
        <end position="245"/>
    </location>
</feature>
<dbReference type="Gene3D" id="3.30.70.580">
    <property type="entry name" value="Pseudouridine synthase I, catalytic domain, N-terminal subdomain"/>
    <property type="match status" value="1"/>
</dbReference>
<evidence type="ECO:0000256" key="9">
    <source>
        <dbReference type="ARBA" id="ARBA00052184"/>
    </source>
</evidence>
<keyword evidence="23" id="KW-1185">Reference proteome</keyword>
<evidence type="ECO:0000256" key="4">
    <source>
        <dbReference type="ARBA" id="ARBA00022664"/>
    </source>
</evidence>
<sequence length="303" mass="34269">RTLRKKKVAMFMCYSGKGYFGMQRNPGYATIERDLIDALAKAGVVTQDQAESPGPKMQFQRAARTDKGVSAAGQVCSLKISVFKINEHLPEQIRILGIIPVTKGFDSKNSCNGRTYTYMVPTYAFTPVEMAIQRQVNIILSSFVGTHNFHNYTSGKKPTDPSAHRYIISFKMGDAFIVDGIEFAVITIRGQSFMLHQIRKMIGVTIAIMRGYSSKSVLIDAWGQDKCDIPRAPGLGLMLDKVHYDDYNKYYGNDGIHTKLDWEVYKDTVEDFKKKHIYSTVVEGEKNDKSMMTWISTLLLHKF</sequence>
<evidence type="ECO:0000313" key="21">
    <source>
        <dbReference type="EMBL" id="ELU03937.1"/>
    </source>
</evidence>
<dbReference type="NCBIfam" id="TIGR00071">
    <property type="entry name" value="hisT_truA"/>
    <property type="match status" value="1"/>
</dbReference>
<feature type="non-terminal residue" evidence="21">
    <location>
        <position position="303"/>
    </location>
</feature>
<evidence type="ECO:0000256" key="13">
    <source>
        <dbReference type="ARBA" id="ARBA00068582"/>
    </source>
</evidence>
<dbReference type="PIRSF" id="PIRSF001430">
    <property type="entry name" value="tRNA_psdUrid_synth"/>
    <property type="match status" value="1"/>
</dbReference>
<dbReference type="FunFam" id="3.30.70.660:FF:000002">
    <property type="entry name" value="tRNA pseudouridine synthase"/>
    <property type="match status" value="1"/>
</dbReference>
<evidence type="ECO:0000313" key="22">
    <source>
        <dbReference type="EnsemblMetazoa" id="CapteP83969"/>
    </source>
</evidence>
<keyword evidence="7" id="KW-0539">Nucleus</keyword>
<dbReference type="EC" id="5.4.99.12" evidence="12"/>
<evidence type="ECO:0000256" key="16">
    <source>
        <dbReference type="ARBA" id="ARBA00080849"/>
    </source>
</evidence>
<feature type="non-terminal residue" evidence="21">
    <location>
        <position position="1"/>
    </location>
</feature>
<dbReference type="EMBL" id="KB302742">
    <property type="protein sequence ID" value="ELU03937.1"/>
    <property type="molecule type" value="Genomic_DNA"/>
</dbReference>
<dbReference type="GO" id="GO:0160147">
    <property type="term" value="F:tRNA pseudouridine(38-40) synthase activity"/>
    <property type="evidence" value="ECO:0007669"/>
    <property type="project" value="UniProtKB-EC"/>
</dbReference>
<dbReference type="Pfam" id="PF01416">
    <property type="entry name" value="PseudoU_synth_1"/>
    <property type="match status" value="1"/>
</dbReference>
<evidence type="ECO:0000256" key="11">
    <source>
        <dbReference type="ARBA" id="ARBA00064589"/>
    </source>
</evidence>
<accession>R7UL32</accession>
<dbReference type="GO" id="GO:0031119">
    <property type="term" value="P:tRNA pseudouridine synthesis"/>
    <property type="evidence" value="ECO:0007669"/>
    <property type="project" value="InterPro"/>
</dbReference>
<dbReference type="FunFam" id="3.30.70.580:FF:000002">
    <property type="entry name" value="tRNA pseudouridine synthase"/>
    <property type="match status" value="1"/>
</dbReference>
<proteinExistence type="inferred from homology"/>
<dbReference type="FunCoup" id="R7UL32">
    <property type="interactions" value="2202"/>
</dbReference>
<dbReference type="EnsemblMetazoa" id="CapteT83969">
    <property type="protein sequence ID" value="CapteP83969"/>
    <property type="gene ID" value="CapteG83969"/>
</dbReference>
<evidence type="ECO:0000256" key="14">
    <source>
        <dbReference type="ARBA" id="ARBA00075153"/>
    </source>
</evidence>
<dbReference type="InterPro" id="IPR001406">
    <property type="entry name" value="PsdUridine_synth_TruA"/>
</dbReference>
<keyword evidence="6" id="KW-0413">Isomerase</keyword>
<reference evidence="22" key="3">
    <citation type="submission" date="2015-06" db="UniProtKB">
        <authorList>
            <consortium name="EnsemblMetazoa"/>
        </authorList>
    </citation>
    <scope>IDENTIFICATION</scope>
</reference>
<comment type="catalytic activity">
    <reaction evidence="9">
        <text>uridine(38/39/40) in tRNA = pseudouridine(38/39/40) in tRNA</text>
        <dbReference type="Rhea" id="RHEA:22376"/>
        <dbReference type="Rhea" id="RHEA-COMP:10085"/>
        <dbReference type="Rhea" id="RHEA-COMP:10087"/>
        <dbReference type="ChEBI" id="CHEBI:65314"/>
        <dbReference type="ChEBI" id="CHEBI:65315"/>
        <dbReference type="EC" id="5.4.99.12"/>
    </reaction>
</comment>
<name>R7UL32_CAPTE</name>
<evidence type="ECO:0000256" key="5">
    <source>
        <dbReference type="ARBA" id="ARBA00022694"/>
    </source>
</evidence>
<dbReference type="InterPro" id="IPR020103">
    <property type="entry name" value="PsdUridine_synth_cat_dom_sf"/>
</dbReference>
<keyword evidence="4" id="KW-0507">mRNA processing</keyword>
<evidence type="ECO:0000256" key="2">
    <source>
        <dbReference type="ARBA" id="ARBA00004123"/>
    </source>
</evidence>
<evidence type="ECO:0000256" key="8">
    <source>
        <dbReference type="ARBA" id="ARBA00036943"/>
    </source>
</evidence>
<evidence type="ECO:0000256" key="6">
    <source>
        <dbReference type="ARBA" id="ARBA00023235"/>
    </source>
</evidence>
<dbReference type="STRING" id="283909.R7UL32"/>
<comment type="similarity">
    <text evidence="3">Belongs to the tRNA pseudouridine synthase TruA family.</text>
</comment>
<comment type="function">
    <text evidence="10">Pseudouridylate synthase that catalyzes pseudouridylation of tRNAs and mRNAs. Acts on positions 27/28 in the anticodon stem and also positions 34 and 36 in the anticodon of an intron containing tRNA. Also catalyzes pseudouridylation of mRNAs: mediates pseudouridylation of mRNAs with the consensus sequence 5'-UGUAG-3'. Acts as a regulator of pre-mRNA splicing by mediating pseudouridylation of pre-mRNAs at locations associated with alternatively spliced regions. Pseudouridylation of pre-mRNAs near splice sites directly regulates mRNA splicing and mRNA 3'-end processing. Involved in regulation of nuclear receptor activity through pseudouridylation of SRA1 mRNA.</text>
</comment>
<evidence type="ECO:0000256" key="17">
    <source>
        <dbReference type="ARBA" id="ARBA00081344"/>
    </source>
</evidence>
<dbReference type="EMBL" id="AMQN01008295">
    <property type="status" value="NOT_ANNOTATED_CDS"/>
    <property type="molecule type" value="Genomic_DNA"/>
</dbReference>
<dbReference type="InterPro" id="IPR020094">
    <property type="entry name" value="TruA/RsuA/RluB/E/F_N"/>
</dbReference>
<organism evidence="21">
    <name type="scientific">Capitella teleta</name>
    <name type="common">Polychaete worm</name>
    <dbReference type="NCBI Taxonomy" id="283909"/>
    <lineage>
        <taxon>Eukaryota</taxon>
        <taxon>Metazoa</taxon>
        <taxon>Spiralia</taxon>
        <taxon>Lophotrochozoa</taxon>
        <taxon>Annelida</taxon>
        <taxon>Polychaeta</taxon>
        <taxon>Sedentaria</taxon>
        <taxon>Scolecida</taxon>
        <taxon>Capitellidae</taxon>
        <taxon>Capitella</taxon>
    </lineage>
</organism>
<comment type="catalytic activity">
    <reaction evidence="8">
        <text>a uridine in tRNA = a pseudouridine in tRNA</text>
        <dbReference type="Rhea" id="RHEA:54572"/>
        <dbReference type="Rhea" id="RHEA-COMP:13339"/>
        <dbReference type="Rhea" id="RHEA-COMP:13934"/>
        <dbReference type="ChEBI" id="CHEBI:65314"/>
        <dbReference type="ChEBI" id="CHEBI:65315"/>
    </reaction>
</comment>
<evidence type="ECO:0000256" key="19">
    <source>
        <dbReference type="PIRSR" id="PIRSR001430-2"/>
    </source>
</evidence>
<protein>
    <recommendedName>
        <fullName evidence="13">Pseudouridylate synthase 1 homolog</fullName>
        <ecNumber evidence="12">5.4.99.12</ecNumber>
    </recommendedName>
    <alternativeName>
        <fullName evidence="14">tRNA pseudouridine synthase 1</fullName>
    </alternativeName>
    <alternativeName>
        <fullName evidence="17">tRNA pseudouridine(38-40) synthase</fullName>
    </alternativeName>
    <alternativeName>
        <fullName evidence="15">tRNA pseudouridylate synthase I</fullName>
    </alternativeName>
    <alternativeName>
        <fullName evidence="16">tRNA-uridine isomerase I</fullName>
    </alternativeName>
</protein>
<evidence type="ECO:0000256" key="18">
    <source>
        <dbReference type="PIRSR" id="PIRSR001430-1"/>
    </source>
</evidence>
<evidence type="ECO:0000256" key="15">
    <source>
        <dbReference type="ARBA" id="ARBA00079087"/>
    </source>
</evidence>
<dbReference type="Proteomes" id="UP000014760">
    <property type="component" value="Unassembled WGS sequence"/>
</dbReference>
<dbReference type="CDD" id="cd02568">
    <property type="entry name" value="PseudoU_synth_PUS1_PUS2"/>
    <property type="match status" value="1"/>
</dbReference>
<evidence type="ECO:0000256" key="12">
    <source>
        <dbReference type="ARBA" id="ARBA00066509"/>
    </source>
</evidence>
<dbReference type="OMA" id="CDARTYT"/>
<dbReference type="GO" id="GO:0003723">
    <property type="term" value="F:RNA binding"/>
    <property type="evidence" value="ECO:0007669"/>
    <property type="project" value="InterPro"/>
</dbReference>
<dbReference type="AlphaFoldDB" id="R7UL32"/>
<dbReference type="GO" id="GO:0005634">
    <property type="term" value="C:nucleus"/>
    <property type="evidence" value="ECO:0007669"/>
    <property type="project" value="UniProtKB-SubCell"/>
</dbReference>
<keyword evidence="5" id="KW-0819">tRNA processing</keyword>
<dbReference type="GO" id="GO:0006397">
    <property type="term" value="P:mRNA processing"/>
    <property type="evidence" value="ECO:0007669"/>
    <property type="project" value="UniProtKB-KW"/>
</dbReference>
<dbReference type="InterPro" id="IPR020095">
    <property type="entry name" value="PsdUridine_synth_TruA_C"/>
</dbReference>
<dbReference type="SUPFAM" id="SSF55120">
    <property type="entry name" value="Pseudouridine synthase"/>
    <property type="match status" value="1"/>
</dbReference>
<dbReference type="InterPro" id="IPR041708">
    <property type="entry name" value="PUS1/PUS2-like"/>
</dbReference>
<dbReference type="OrthoDB" id="10256309at2759"/>
<feature type="active site" description="Nucleophile" evidence="18">
    <location>
        <position position="66"/>
    </location>
</feature>
<dbReference type="Gene3D" id="3.30.70.660">
    <property type="entry name" value="Pseudouridine synthase I, catalytic domain, C-terminal subdomain"/>
    <property type="match status" value="1"/>
</dbReference>
<dbReference type="PANTHER" id="PTHR11142">
    <property type="entry name" value="PSEUDOURIDYLATE SYNTHASE"/>
    <property type="match status" value="1"/>
</dbReference>
<dbReference type="InterPro" id="IPR020097">
    <property type="entry name" value="PsdUridine_synth_TruA_a/b_dom"/>
</dbReference>
<evidence type="ECO:0000259" key="20">
    <source>
        <dbReference type="Pfam" id="PF01416"/>
    </source>
</evidence>
<comment type="subunit">
    <text evidence="11">Monomer. Forms a complex with RARG and the SRA1 RNA in the nucleus.</text>
</comment>
<evidence type="ECO:0000256" key="10">
    <source>
        <dbReference type="ARBA" id="ARBA00053709"/>
    </source>
</evidence>
<evidence type="ECO:0000256" key="7">
    <source>
        <dbReference type="ARBA" id="ARBA00023242"/>
    </source>
</evidence>
<gene>
    <name evidence="21" type="ORF">CAPTEDRAFT_83969</name>
</gene>